<accession>A0ABZ0PZT3</accession>
<dbReference type="Gene3D" id="1.25.40.10">
    <property type="entry name" value="Tetratricopeptide repeat domain"/>
    <property type="match status" value="1"/>
</dbReference>
<evidence type="ECO:0000313" key="9">
    <source>
        <dbReference type="Proteomes" id="UP001305928"/>
    </source>
</evidence>
<sequence length="504" mass="56212">MTEDLLEIPGYRVHGRLGKGGMAEVYLATQLSLQRKVAVKVLLSSADQAFGQRFIKEGHLLASLHHPSIITIHDIDRLADGRHYLAMEFVPGGDLAQYKGQRFAPAQALRIVRQIASALAVVHDSGLVHRDIKPANILFRDDGTAVLSDFGVAKQVTFDQDLTQAGIAVGSPAYSSPEQAQCQPLDARSDIYSLGVILLEMLSGDNPFRGANYTQTVMNHLQMEPPSLPSPLQPYQWLLARMLAKDPDERFADCRVLLASLEEVAQESGDSSLSAPLVRPDRGRRGAPMDAWRKHLAWAVLGMLLLAGASGAGYYGYRQVQLGDYLARAEQRLGEGRLQEPAQDNADYWFRQALALDEDNAQALDGLQRVLQARIAGYLALADERIAENRLLLPEDDSATFYFRRVLAWEPDNLLALAGLSRVVQRFIEQSERAYDRREHALALEYIKHGLEVEPANETLLKLYDNHERRVRLAQAPRRQTTSGAGRRDGQNPIKRLWNNIFNP</sequence>
<dbReference type="Pfam" id="PF00069">
    <property type="entry name" value="Pkinase"/>
    <property type="match status" value="1"/>
</dbReference>
<evidence type="ECO:0000256" key="4">
    <source>
        <dbReference type="ARBA" id="ARBA00022840"/>
    </source>
</evidence>
<evidence type="ECO:0000313" key="8">
    <source>
        <dbReference type="EMBL" id="WPC06456.1"/>
    </source>
</evidence>
<dbReference type="Gene3D" id="1.10.510.10">
    <property type="entry name" value="Transferase(Phosphotransferase) domain 1"/>
    <property type="match status" value="1"/>
</dbReference>
<proteinExistence type="predicted"/>
<keyword evidence="6" id="KW-1133">Transmembrane helix</keyword>
<dbReference type="InterPro" id="IPR000719">
    <property type="entry name" value="Prot_kinase_dom"/>
</dbReference>
<dbReference type="SMART" id="SM00220">
    <property type="entry name" value="S_TKc"/>
    <property type="match status" value="1"/>
</dbReference>
<evidence type="ECO:0000256" key="6">
    <source>
        <dbReference type="SAM" id="Phobius"/>
    </source>
</evidence>
<dbReference type="InterPro" id="IPR008271">
    <property type="entry name" value="Ser/Thr_kinase_AS"/>
</dbReference>
<evidence type="ECO:0000259" key="7">
    <source>
        <dbReference type="PROSITE" id="PS50011"/>
    </source>
</evidence>
<dbReference type="RefSeq" id="WP_318645634.1">
    <property type="nucleotide sequence ID" value="NZ_CP137892.1"/>
</dbReference>
<dbReference type="EC" id="2.7.11.1" evidence="8"/>
<feature type="domain" description="Protein kinase" evidence="7">
    <location>
        <begin position="11"/>
        <end position="265"/>
    </location>
</feature>
<evidence type="ECO:0000256" key="2">
    <source>
        <dbReference type="ARBA" id="ARBA00022741"/>
    </source>
</evidence>
<dbReference type="EMBL" id="CP137892">
    <property type="protein sequence ID" value="WPC06456.1"/>
    <property type="molecule type" value="Genomic_DNA"/>
</dbReference>
<organism evidence="8 9">
    <name type="scientific">Pseudomonas benzenivorans</name>
    <dbReference type="NCBI Taxonomy" id="556533"/>
    <lineage>
        <taxon>Bacteria</taxon>
        <taxon>Pseudomonadati</taxon>
        <taxon>Pseudomonadota</taxon>
        <taxon>Gammaproteobacteria</taxon>
        <taxon>Pseudomonadales</taxon>
        <taxon>Pseudomonadaceae</taxon>
        <taxon>Pseudomonas</taxon>
    </lineage>
</organism>
<protein>
    <submittedName>
        <fullName evidence="8">Serine/threonine-protein kinase</fullName>
        <ecNumber evidence="8">2.7.11.1</ecNumber>
    </submittedName>
</protein>
<keyword evidence="6" id="KW-0812">Transmembrane</keyword>
<evidence type="ECO:0000256" key="3">
    <source>
        <dbReference type="ARBA" id="ARBA00022777"/>
    </source>
</evidence>
<keyword evidence="4 5" id="KW-0067">ATP-binding</keyword>
<keyword evidence="6" id="KW-0472">Membrane</keyword>
<dbReference type="SUPFAM" id="SSF56112">
    <property type="entry name" value="Protein kinase-like (PK-like)"/>
    <property type="match status" value="1"/>
</dbReference>
<keyword evidence="3 8" id="KW-0418">Kinase</keyword>
<keyword evidence="9" id="KW-1185">Reference proteome</keyword>
<dbReference type="PANTHER" id="PTHR43289:SF6">
    <property type="entry name" value="SERINE_THREONINE-PROTEIN KINASE NEKL-3"/>
    <property type="match status" value="1"/>
</dbReference>
<dbReference type="InterPro" id="IPR017441">
    <property type="entry name" value="Protein_kinase_ATP_BS"/>
</dbReference>
<dbReference type="CDD" id="cd14014">
    <property type="entry name" value="STKc_PknB_like"/>
    <property type="match status" value="1"/>
</dbReference>
<dbReference type="InterPro" id="IPR011990">
    <property type="entry name" value="TPR-like_helical_dom_sf"/>
</dbReference>
<dbReference type="Proteomes" id="UP001305928">
    <property type="component" value="Chromosome"/>
</dbReference>
<dbReference type="GO" id="GO:0004674">
    <property type="term" value="F:protein serine/threonine kinase activity"/>
    <property type="evidence" value="ECO:0007669"/>
    <property type="project" value="UniProtKB-EC"/>
</dbReference>
<keyword evidence="2 5" id="KW-0547">Nucleotide-binding</keyword>
<feature type="transmembrane region" description="Helical" evidence="6">
    <location>
        <begin position="296"/>
        <end position="317"/>
    </location>
</feature>
<dbReference type="PROSITE" id="PS50011">
    <property type="entry name" value="PROTEIN_KINASE_DOM"/>
    <property type="match status" value="1"/>
</dbReference>
<keyword evidence="1 8" id="KW-0808">Transferase</keyword>
<name>A0ABZ0PZT3_9PSED</name>
<reference evidence="8 9" key="1">
    <citation type="submission" date="2023-11" db="EMBL/GenBank/DDBJ databases">
        <title>Complete genome of Pseudomonas benzenivorans BA3361.</title>
        <authorList>
            <person name="Shin S.Y."/>
            <person name="Song J."/>
            <person name="Kang H."/>
        </authorList>
    </citation>
    <scope>NUCLEOTIDE SEQUENCE [LARGE SCALE GENOMIC DNA]</scope>
    <source>
        <strain evidence="8 9">HNIBRBA3361</strain>
    </source>
</reference>
<evidence type="ECO:0000256" key="5">
    <source>
        <dbReference type="PROSITE-ProRule" id="PRU10141"/>
    </source>
</evidence>
<dbReference type="InterPro" id="IPR011009">
    <property type="entry name" value="Kinase-like_dom_sf"/>
</dbReference>
<dbReference type="PANTHER" id="PTHR43289">
    <property type="entry name" value="MITOGEN-ACTIVATED PROTEIN KINASE KINASE KINASE 20-RELATED"/>
    <property type="match status" value="1"/>
</dbReference>
<gene>
    <name evidence="8" type="ORF">SBP02_06790</name>
</gene>
<dbReference type="PROSITE" id="PS00108">
    <property type="entry name" value="PROTEIN_KINASE_ST"/>
    <property type="match status" value="1"/>
</dbReference>
<dbReference type="PROSITE" id="PS00107">
    <property type="entry name" value="PROTEIN_KINASE_ATP"/>
    <property type="match status" value="1"/>
</dbReference>
<dbReference type="Gene3D" id="3.30.200.20">
    <property type="entry name" value="Phosphorylase Kinase, domain 1"/>
    <property type="match status" value="1"/>
</dbReference>
<evidence type="ECO:0000256" key="1">
    <source>
        <dbReference type="ARBA" id="ARBA00022679"/>
    </source>
</evidence>
<feature type="binding site" evidence="5">
    <location>
        <position position="40"/>
    </location>
    <ligand>
        <name>ATP</name>
        <dbReference type="ChEBI" id="CHEBI:30616"/>
    </ligand>
</feature>